<dbReference type="Pfam" id="PF05582">
    <property type="entry name" value="Peptidase_U57"/>
    <property type="match status" value="1"/>
</dbReference>
<evidence type="ECO:0000313" key="2">
    <source>
        <dbReference type="Proteomes" id="UP001238088"/>
    </source>
</evidence>
<reference evidence="1 2" key="1">
    <citation type="submission" date="2023-07" db="EMBL/GenBank/DDBJ databases">
        <title>Genomic Encyclopedia of Type Strains, Phase IV (KMG-IV): sequencing the most valuable type-strain genomes for metagenomic binning, comparative biology and taxonomic classification.</title>
        <authorList>
            <person name="Goeker M."/>
        </authorList>
    </citation>
    <scope>NUCLEOTIDE SEQUENCE [LARGE SCALE GENOMIC DNA]</scope>
    <source>
        <strain evidence="1 2">DSM 23494</strain>
    </source>
</reference>
<protein>
    <submittedName>
        <fullName evidence="1">Spore coat assembly protein</fullName>
    </submittedName>
</protein>
<proteinExistence type="predicted"/>
<dbReference type="EMBL" id="JAUSUB010000033">
    <property type="protein sequence ID" value="MDQ0273108.1"/>
    <property type="molecule type" value="Genomic_DNA"/>
</dbReference>
<keyword evidence="2" id="KW-1185">Reference proteome</keyword>
<dbReference type="Proteomes" id="UP001238088">
    <property type="component" value="Unassembled WGS sequence"/>
</dbReference>
<gene>
    <name evidence="1" type="ORF">J2S17_005026</name>
</gene>
<evidence type="ECO:0000313" key="1">
    <source>
        <dbReference type="EMBL" id="MDQ0273108.1"/>
    </source>
</evidence>
<sequence length="297" mass="33829">MTINMMDIVGRISYHCDIMFRVIDIKEQGGKKQAVLYGEDIRLIADAPYEDLIVMSQSDRRKIAQEYRSLEAQSLELFRQDVSLLNEKQEFAATDGYSKSFNYFQLPGRVLHLDGDQSYLKKCLSLYEKIGVPVTGIHCSEKEMQNKVGELIDYYRPDILVITGHDAYSKTKGDKNNINAYRHSKHFVQTVREARRRIPHLDQLVIFAGACQSHFESLIHAGANFASSPSRVNIHALDPVYIVSKISFTPFIDHINVWDVLRNTLTGERGLGGIETMGVLRTGMPFHQENTNTDEEV</sequence>
<name>A0ABU0ARQ9_9BACI</name>
<accession>A0ABU0ARQ9</accession>
<dbReference type="RefSeq" id="WP_307478789.1">
    <property type="nucleotide sequence ID" value="NZ_JAUSUB010000033.1"/>
</dbReference>
<organism evidence="1 2">
    <name type="scientific">Cytobacillus purgationiresistens</name>
    <dbReference type="NCBI Taxonomy" id="863449"/>
    <lineage>
        <taxon>Bacteria</taxon>
        <taxon>Bacillati</taxon>
        <taxon>Bacillota</taxon>
        <taxon>Bacilli</taxon>
        <taxon>Bacillales</taxon>
        <taxon>Bacillaceae</taxon>
        <taxon>Cytobacillus</taxon>
    </lineage>
</organism>
<comment type="caution">
    <text evidence="1">The sequence shown here is derived from an EMBL/GenBank/DDBJ whole genome shotgun (WGS) entry which is preliminary data.</text>
</comment>
<dbReference type="NCBIfam" id="TIGR02855">
    <property type="entry name" value="spore_yabG"/>
    <property type="match status" value="1"/>
</dbReference>
<dbReference type="InterPro" id="IPR008764">
    <property type="entry name" value="Peptidase_U57"/>
</dbReference>
<dbReference type="PIRSF" id="PIRSF011575">
    <property type="entry name" value="YabG"/>
    <property type="match status" value="1"/>
</dbReference>